<dbReference type="InterPro" id="IPR021529">
    <property type="entry name" value="DUF2798"/>
</dbReference>
<gene>
    <name evidence="2" type="ORF">Ga0061065_104158</name>
</gene>
<feature type="transmembrane region" description="Helical" evidence="1">
    <location>
        <begin position="5"/>
        <end position="25"/>
    </location>
</feature>
<dbReference type="Pfam" id="PF11391">
    <property type="entry name" value="DUF2798"/>
    <property type="match status" value="1"/>
</dbReference>
<organism evidence="2 3">
    <name type="scientific">Marinomonas fungiae</name>
    <dbReference type="NCBI Taxonomy" id="1137284"/>
    <lineage>
        <taxon>Bacteria</taxon>
        <taxon>Pseudomonadati</taxon>
        <taxon>Pseudomonadota</taxon>
        <taxon>Gammaproteobacteria</taxon>
        <taxon>Oceanospirillales</taxon>
        <taxon>Oceanospirillaceae</taxon>
        <taxon>Marinomonas</taxon>
    </lineage>
</organism>
<feature type="transmembrane region" description="Helical" evidence="1">
    <location>
        <begin position="37"/>
        <end position="60"/>
    </location>
</feature>
<evidence type="ECO:0000256" key="1">
    <source>
        <dbReference type="SAM" id="Phobius"/>
    </source>
</evidence>
<dbReference type="EMBL" id="CYHG01000004">
    <property type="protein sequence ID" value="CUB03727.1"/>
    <property type="molecule type" value="Genomic_DNA"/>
</dbReference>
<reference evidence="3" key="1">
    <citation type="submission" date="2015-08" db="EMBL/GenBank/DDBJ databases">
        <authorList>
            <person name="Varghese N."/>
        </authorList>
    </citation>
    <scope>NUCLEOTIDE SEQUENCE [LARGE SCALE GENOMIC DNA]</scope>
    <source>
        <strain evidence="3">JCM 18476</strain>
    </source>
</reference>
<keyword evidence="1" id="KW-1133">Transmembrane helix</keyword>
<evidence type="ECO:0000313" key="3">
    <source>
        <dbReference type="Proteomes" id="UP000182769"/>
    </source>
</evidence>
<evidence type="ECO:0000313" key="2">
    <source>
        <dbReference type="EMBL" id="CUB03727.1"/>
    </source>
</evidence>
<proteinExistence type="predicted"/>
<dbReference type="RefSeq" id="WP_055462684.1">
    <property type="nucleotide sequence ID" value="NZ_CYHG01000004.1"/>
</dbReference>
<dbReference type="STRING" id="1137284.GCA_001418205_01578"/>
<dbReference type="AlphaFoldDB" id="A0A0K6IK98"/>
<dbReference type="Proteomes" id="UP000182769">
    <property type="component" value="Unassembled WGS sequence"/>
</dbReference>
<keyword evidence="1" id="KW-0472">Membrane</keyword>
<dbReference type="OrthoDB" id="8481133at2"/>
<evidence type="ECO:0008006" key="4">
    <source>
        <dbReference type="Google" id="ProtNLM"/>
    </source>
</evidence>
<accession>A0A0K6IK98</accession>
<protein>
    <recommendedName>
        <fullName evidence="4">DUF2798 domain-containing protein</fullName>
    </recommendedName>
</protein>
<keyword evidence="1" id="KW-0812">Transmembrane</keyword>
<keyword evidence="3" id="KW-1185">Reference proteome</keyword>
<name>A0A0K6IK98_9GAMM</name>
<sequence>MKHRIIFAALMSFVLSLLMSAWITFMNIGAHADFVSFWMHAWIYAWPAAGTISFIFGPYLHQLATKLAGK</sequence>